<evidence type="ECO:0000313" key="2">
    <source>
        <dbReference type="Proteomes" id="UP000775213"/>
    </source>
</evidence>
<evidence type="ECO:0000313" key="1">
    <source>
        <dbReference type="EMBL" id="KAH0466638.1"/>
    </source>
</evidence>
<reference evidence="1 2" key="1">
    <citation type="journal article" date="2021" name="Hortic Res">
        <title>Chromosome-scale assembly of the Dendrobium chrysotoxum genome enhances the understanding of orchid evolution.</title>
        <authorList>
            <person name="Zhang Y."/>
            <person name="Zhang G.Q."/>
            <person name="Zhang D."/>
            <person name="Liu X.D."/>
            <person name="Xu X.Y."/>
            <person name="Sun W.H."/>
            <person name="Yu X."/>
            <person name="Zhu X."/>
            <person name="Wang Z.W."/>
            <person name="Zhao X."/>
            <person name="Zhong W.Y."/>
            <person name="Chen H."/>
            <person name="Yin W.L."/>
            <person name="Huang T."/>
            <person name="Niu S.C."/>
            <person name="Liu Z.J."/>
        </authorList>
    </citation>
    <scope>NUCLEOTIDE SEQUENCE [LARGE SCALE GENOMIC DNA]</scope>
    <source>
        <strain evidence="1">Lindl</strain>
    </source>
</reference>
<dbReference type="Proteomes" id="UP000775213">
    <property type="component" value="Unassembled WGS sequence"/>
</dbReference>
<protein>
    <submittedName>
        <fullName evidence="1">Uncharacterized protein</fullName>
    </submittedName>
</protein>
<comment type="caution">
    <text evidence="1">The sequence shown here is derived from an EMBL/GenBank/DDBJ whole genome shotgun (WGS) entry which is preliminary data.</text>
</comment>
<keyword evidence="2" id="KW-1185">Reference proteome</keyword>
<dbReference type="EMBL" id="JAGFBR010000005">
    <property type="protein sequence ID" value="KAH0466638.1"/>
    <property type="molecule type" value="Genomic_DNA"/>
</dbReference>
<name>A0AAV7HGN5_DENCH</name>
<sequence>MNTNISVLQRELLGGEPTAVELHSYTNKWQEDQQWVNEKSIYGFERARVEQVRDLLGDQQIILTTTLSHKW</sequence>
<dbReference type="AlphaFoldDB" id="A0AAV7HGN5"/>
<organism evidence="1 2">
    <name type="scientific">Dendrobium chrysotoxum</name>
    <name type="common">Orchid</name>
    <dbReference type="NCBI Taxonomy" id="161865"/>
    <lineage>
        <taxon>Eukaryota</taxon>
        <taxon>Viridiplantae</taxon>
        <taxon>Streptophyta</taxon>
        <taxon>Embryophyta</taxon>
        <taxon>Tracheophyta</taxon>
        <taxon>Spermatophyta</taxon>
        <taxon>Magnoliopsida</taxon>
        <taxon>Liliopsida</taxon>
        <taxon>Asparagales</taxon>
        <taxon>Orchidaceae</taxon>
        <taxon>Epidendroideae</taxon>
        <taxon>Malaxideae</taxon>
        <taxon>Dendrobiinae</taxon>
        <taxon>Dendrobium</taxon>
    </lineage>
</organism>
<accession>A0AAV7HGN5</accession>
<proteinExistence type="predicted"/>
<gene>
    <name evidence="1" type="ORF">IEQ34_003876</name>
</gene>